<comment type="caution">
    <text evidence="2">The sequence shown here is derived from an EMBL/GenBank/DDBJ whole genome shotgun (WGS) entry which is preliminary data.</text>
</comment>
<dbReference type="OrthoDB" id="9794948at2"/>
<dbReference type="EMBL" id="SMKA01000214">
    <property type="protein sequence ID" value="TDC21589.1"/>
    <property type="molecule type" value="Genomic_DNA"/>
</dbReference>
<dbReference type="Pfam" id="PF04299">
    <property type="entry name" value="FMN_bind_2"/>
    <property type="match status" value="1"/>
</dbReference>
<reference evidence="2 3" key="1">
    <citation type="submission" date="2019-03" db="EMBL/GenBank/DDBJ databases">
        <title>Draft genome sequences of novel Actinobacteria.</title>
        <authorList>
            <person name="Sahin N."/>
            <person name="Ay H."/>
            <person name="Saygin H."/>
        </authorList>
    </citation>
    <scope>NUCLEOTIDE SEQUENCE [LARGE SCALE GENOMIC DNA]</scope>
    <source>
        <strain evidence="2 3">JCM 30547</strain>
    </source>
</reference>
<evidence type="ECO:0000256" key="1">
    <source>
        <dbReference type="SAM" id="Coils"/>
    </source>
</evidence>
<keyword evidence="3" id="KW-1185">Reference proteome</keyword>
<dbReference type="Proteomes" id="UP000295075">
    <property type="component" value="Unassembled WGS sequence"/>
</dbReference>
<organism evidence="2 3">
    <name type="scientific">Kribbella albertanoniae</name>
    <dbReference type="NCBI Taxonomy" id="1266829"/>
    <lineage>
        <taxon>Bacteria</taxon>
        <taxon>Bacillati</taxon>
        <taxon>Actinomycetota</taxon>
        <taxon>Actinomycetes</taxon>
        <taxon>Propionibacteriales</taxon>
        <taxon>Kribbellaceae</taxon>
        <taxon>Kribbella</taxon>
    </lineage>
</organism>
<dbReference type="InterPro" id="IPR007396">
    <property type="entry name" value="TR_PAI2-type"/>
</dbReference>
<dbReference type="PANTHER" id="PTHR35802">
    <property type="entry name" value="PROTEASE SYNTHASE AND SPORULATION PROTEIN PAI 2"/>
    <property type="match status" value="1"/>
</dbReference>
<proteinExistence type="predicted"/>
<dbReference type="Gene3D" id="2.30.110.10">
    <property type="entry name" value="Electron Transport, Fmn-binding Protein, Chain A"/>
    <property type="match status" value="1"/>
</dbReference>
<gene>
    <name evidence="2" type="ORF">E1261_32980</name>
</gene>
<dbReference type="SUPFAM" id="SSF50475">
    <property type="entry name" value="FMN-binding split barrel"/>
    <property type="match status" value="1"/>
</dbReference>
<protein>
    <recommendedName>
        <fullName evidence="4">FMN-binding negative transcriptional regulator</fullName>
    </recommendedName>
</protein>
<evidence type="ECO:0008006" key="4">
    <source>
        <dbReference type="Google" id="ProtNLM"/>
    </source>
</evidence>
<feature type="coiled-coil region" evidence="1">
    <location>
        <begin position="155"/>
        <end position="182"/>
    </location>
</feature>
<dbReference type="PANTHER" id="PTHR35802:SF1">
    <property type="entry name" value="PROTEASE SYNTHASE AND SPORULATION PROTEIN PAI 2"/>
    <property type="match status" value="1"/>
</dbReference>
<evidence type="ECO:0000313" key="3">
    <source>
        <dbReference type="Proteomes" id="UP000295075"/>
    </source>
</evidence>
<dbReference type="InterPro" id="IPR012349">
    <property type="entry name" value="Split_barrel_FMN-bd"/>
</dbReference>
<name>A0A4R4PIB6_9ACTN</name>
<dbReference type="PIRSF" id="PIRSF010372">
    <property type="entry name" value="PaiB"/>
    <property type="match status" value="1"/>
</dbReference>
<dbReference type="AlphaFoldDB" id="A0A4R4PIB6"/>
<accession>A0A4R4PIB6</accession>
<keyword evidence="1" id="KW-0175">Coiled coil</keyword>
<sequence>MRGGVRLVYVNPDFSADTRQAHELITRWPFAVLIAVEPEVQVAFVPLELRAQEGPFGTLVGHVSAADPMAAAIRAGCALRVAFTGPTAYVSPAWYADAGLPTYNFGAVEAAGTAEPMDDPRHVERHLMTLLSQHEKARTDEGERWRPDTWARQRTAELLSELQAFTMEIERLEVKLKMGQNRTPADRIGTITGLESAGRVQLTEAAAMMRTRYGADGCPR</sequence>
<evidence type="ECO:0000313" key="2">
    <source>
        <dbReference type="EMBL" id="TDC21589.1"/>
    </source>
</evidence>